<dbReference type="SUPFAM" id="SSF52833">
    <property type="entry name" value="Thioredoxin-like"/>
    <property type="match status" value="1"/>
</dbReference>
<evidence type="ECO:0000313" key="11">
    <source>
        <dbReference type="Proteomes" id="UP000663870"/>
    </source>
</evidence>
<dbReference type="Pfam" id="PF13409">
    <property type="entry name" value="GST_N_2"/>
    <property type="match status" value="1"/>
</dbReference>
<dbReference type="SFLD" id="SFLDS00019">
    <property type="entry name" value="Glutathione_Transferase_(cytos"/>
    <property type="match status" value="1"/>
</dbReference>
<evidence type="ECO:0000256" key="1">
    <source>
        <dbReference type="ARBA" id="ARBA00001622"/>
    </source>
</evidence>
<accession>A0A815Q170</accession>
<dbReference type="GO" id="GO:0016034">
    <property type="term" value="F:maleylacetoacetate isomerase activity"/>
    <property type="evidence" value="ECO:0007669"/>
    <property type="project" value="UniProtKB-EC"/>
</dbReference>
<comment type="caution">
    <text evidence="10">The sequence shown here is derived from an EMBL/GenBank/DDBJ whole genome shotgun (WGS) entry which is preliminary data.</text>
</comment>
<dbReference type="Gene3D" id="3.40.30.10">
    <property type="entry name" value="Glutaredoxin"/>
    <property type="match status" value="1"/>
</dbReference>
<name>A0A815Q170_9BILA</name>
<comment type="pathway">
    <text evidence="3">Amino-acid degradation; L-phenylalanine degradation; acetoacetate and fumarate from L-phenylalanine: step 5/6.</text>
</comment>
<dbReference type="Gene3D" id="1.20.1050.10">
    <property type="match status" value="1"/>
</dbReference>
<evidence type="ECO:0000256" key="4">
    <source>
        <dbReference type="ARBA" id="ARBA00010007"/>
    </source>
</evidence>
<dbReference type="SUPFAM" id="SSF47616">
    <property type="entry name" value="GST C-terminal domain-like"/>
    <property type="match status" value="1"/>
</dbReference>
<evidence type="ECO:0000256" key="7">
    <source>
        <dbReference type="ARBA" id="ARBA00023232"/>
    </source>
</evidence>
<dbReference type="GO" id="GO:0006749">
    <property type="term" value="P:glutathione metabolic process"/>
    <property type="evidence" value="ECO:0007669"/>
    <property type="project" value="TreeGrafter"/>
</dbReference>
<dbReference type="PANTHER" id="PTHR42673:SF4">
    <property type="entry name" value="MALEYLACETOACETATE ISOMERASE"/>
    <property type="match status" value="1"/>
</dbReference>
<gene>
    <name evidence="10" type="ORF">JXQ802_LOCUS37934</name>
</gene>
<evidence type="ECO:0000259" key="8">
    <source>
        <dbReference type="PROSITE" id="PS50404"/>
    </source>
</evidence>
<dbReference type="PROSITE" id="PS50404">
    <property type="entry name" value="GST_NTER"/>
    <property type="match status" value="1"/>
</dbReference>
<evidence type="ECO:0000259" key="9">
    <source>
        <dbReference type="PROSITE" id="PS50405"/>
    </source>
</evidence>
<dbReference type="Pfam" id="PF14497">
    <property type="entry name" value="GST_C_3"/>
    <property type="match status" value="1"/>
</dbReference>
<dbReference type="PANTHER" id="PTHR42673">
    <property type="entry name" value="MALEYLACETOACETATE ISOMERASE"/>
    <property type="match status" value="1"/>
</dbReference>
<dbReference type="GO" id="GO:0006572">
    <property type="term" value="P:L-tyrosine catabolic process"/>
    <property type="evidence" value="ECO:0007669"/>
    <property type="project" value="UniProtKB-KW"/>
</dbReference>
<dbReference type="AlphaFoldDB" id="A0A815Q170"/>
<evidence type="ECO:0000256" key="2">
    <source>
        <dbReference type="ARBA" id="ARBA00001955"/>
    </source>
</evidence>
<dbReference type="InterPro" id="IPR032135">
    <property type="entry name" value="DUF4817"/>
</dbReference>
<dbReference type="GO" id="GO:0006559">
    <property type="term" value="P:L-phenylalanine catabolic process"/>
    <property type="evidence" value="ECO:0007669"/>
    <property type="project" value="UniProtKB-UniPathway"/>
</dbReference>
<organism evidence="10 11">
    <name type="scientific">Rotaria sordida</name>
    <dbReference type="NCBI Taxonomy" id="392033"/>
    <lineage>
        <taxon>Eukaryota</taxon>
        <taxon>Metazoa</taxon>
        <taxon>Spiralia</taxon>
        <taxon>Gnathifera</taxon>
        <taxon>Rotifera</taxon>
        <taxon>Eurotatoria</taxon>
        <taxon>Bdelloidea</taxon>
        <taxon>Philodinida</taxon>
        <taxon>Philodinidae</taxon>
        <taxon>Rotaria</taxon>
    </lineage>
</organism>
<keyword evidence="7" id="KW-0585">Phenylalanine catabolism</keyword>
<dbReference type="InterPro" id="IPR004046">
    <property type="entry name" value="GST_C"/>
</dbReference>
<comment type="cofactor">
    <cofactor evidence="2">
        <name>glutathione</name>
        <dbReference type="ChEBI" id="CHEBI:57925"/>
    </cofactor>
</comment>
<keyword evidence="11" id="KW-1185">Reference proteome</keyword>
<feature type="domain" description="GST C-terminal" evidence="9">
    <location>
        <begin position="191"/>
        <end position="311"/>
    </location>
</feature>
<feature type="domain" description="GST N-terminal" evidence="8">
    <location>
        <begin position="104"/>
        <end position="185"/>
    </location>
</feature>
<dbReference type="EC" id="5.2.1.2" evidence="5"/>
<dbReference type="InterPro" id="IPR010987">
    <property type="entry name" value="Glutathione-S-Trfase_C-like"/>
</dbReference>
<comment type="catalytic activity">
    <reaction evidence="1">
        <text>4-maleylacetoacetate = 4-fumarylacetoacetate</text>
        <dbReference type="Rhea" id="RHEA:14817"/>
        <dbReference type="ChEBI" id="CHEBI:17105"/>
        <dbReference type="ChEBI" id="CHEBI:18034"/>
        <dbReference type="EC" id="5.2.1.2"/>
    </reaction>
</comment>
<dbReference type="InterPro" id="IPR004045">
    <property type="entry name" value="Glutathione_S-Trfase_N"/>
</dbReference>
<dbReference type="UniPathway" id="UPA00139">
    <property type="reaction ID" value="UER00340"/>
</dbReference>
<keyword evidence="6" id="KW-0828">Tyrosine catabolism</keyword>
<dbReference type="SFLD" id="SFLDG00358">
    <property type="entry name" value="Main_(cytGST)"/>
    <property type="match status" value="1"/>
</dbReference>
<sequence length="312" mass="35706">MSESSHLSTSERIEIVKWYAMYQNGGEVARQFQQCYDRTPATRKNILNRVRKFDETGSVEDEPRSVSTDENKERLRAAFEESPATSLRRASLDLNLTNMASSQTKPILYSYYRSSCAYRVRIALNLKNIPYIIHPVNLAKGESLTDEHKKLNPKCEVPVLIIDGKKLLQSIPIIEYIDETHQFKPRLLPEDPYRRYQARLIAEIIASGIQPLQNLTVLKRVGEEKKTEWAHDFIKVGLNAVEKSLEESAGKYCVGDELSIADCCLVPQLYNARRFNVDLTAYPTMTAIEAKLNLLPAFKEAHPNRQPDYPEE</sequence>
<dbReference type="InterPro" id="IPR036282">
    <property type="entry name" value="Glutathione-S-Trfase_C_sf"/>
</dbReference>
<dbReference type="FunFam" id="1.20.1050.10:FF:000010">
    <property type="entry name" value="Maleylacetoacetate isomerase isoform 1"/>
    <property type="match status" value="1"/>
</dbReference>
<dbReference type="Pfam" id="PF16087">
    <property type="entry name" value="DUF4817"/>
    <property type="match status" value="1"/>
</dbReference>
<evidence type="ECO:0000313" key="10">
    <source>
        <dbReference type="EMBL" id="CAF1456793.1"/>
    </source>
</evidence>
<dbReference type="NCBIfam" id="TIGR01262">
    <property type="entry name" value="maiA"/>
    <property type="match status" value="1"/>
</dbReference>
<dbReference type="InterPro" id="IPR040079">
    <property type="entry name" value="Glutathione_S-Trfase"/>
</dbReference>
<comment type="similarity">
    <text evidence="4">Belongs to the GST superfamily. Zeta family.</text>
</comment>
<dbReference type="Proteomes" id="UP000663870">
    <property type="component" value="Unassembled WGS sequence"/>
</dbReference>
<dbReference type="InterPro" id="IPR034333">
    <property type="entry name" value="GST_Zeta_N"/>
</dbReference>
<dbReference type="InterPro" id="IPR005955">
    <property type="entry name" value="GST_Zeta"/>
</dbReference>
<dbReference type="PROSITE" id="PS50405">
    <property type="entry name" value="GST_CTER"/>
    <property type="match status" value="1"/>
</dbReference>
<protein>
    <recommendedName>
        <fullName evidence="5">maleylacetoacetate isomerase</fullName>
        <ecNumber evidence="5">5.2.1.2</ecNumber>
    </recommendedName>
</protein>
<proteinExistence type="inferred from homology"/>
<dbReference type="InterPro" id="IPR036249">
    <property type="entry name" value="Thioredoxin-like_sf"/>
</dbReference>
<evidence type="ECO:0000256" key="6">
    <source>
        <dbReference type="ARBA" id="ARBA00022878"/>
    </source>
</evidence>
<reference evidence="10" key="1">
    <citation type="submission" date="2021-02" db="EMBL/GenBank/DDBJ databases">
        <authorList>
            <person name="Nowell W R."/>
        </authorList>
    </citation>
    <scope>NUCLEOTIDE SEQUENCE</scope>
</reference>
<dbReference type="CDD" id="cd03042">
    <property type="entry name" value="GST_N_Zeta"/>
    <property type="match status" value="1"/>
</dbReference>
<dbReference type="CDD" id="cd03191">
    <property type="entry name" value="GST_C_Zeta"/>
    <property type="match status" value="1"/>
</dbReference>
<dbReference type="GO" id="GO:0005739">
    <property type="term" value="C:mitochondrion"/>
    <property type="evidence" value="ECO:0007669"/>
    <property type="project" value="TreeGrafter"/>
</dbReference>
<dbReference type="GO" id="GO:0004364">
    <property type="term" value="F:glutathione transferase activity"/>
    <property type="evidence" value="ECO:0007669"/>
    <property type="project" value="TreeGrafter"/>
</dbReference>
<dbReference type="EMBL" id="CAJNOL010002063">
    <property type="protein sequence ID" value="CAF1456793.1"/>
    <property type="molecule type" value="Genomic_DNA"/>
</dbReference>
<dbReference type="InterPro" id="IPR034330">
    <property type="entry name" value="GST_Zeta_C"/>
</dbReference>
<evidence type="ECO:0000256" key="5">
    <source>
        <dbReference type="ARBA" id="ARBA00013199"/>
    </source>
</evidence>
<evidence type="ECO:0000256" key="3">
    <source>
        <dbReference type="ARBA" id="ARBA00004671"/>
    </source>
</evidence>